<keyword evidence="2" id="KW-0472">Membrane</keyword>
<gene>
    <name evidence="4" type="ORF">EUBHAL_01708</name>
</gene>
<dbReference type="Pfam" id="PF04205">
    <property type="entry name" value="FMN_bind"/>
    <property type="match status" value="4"/>
</dbReference>
<dbReference type="SMART" id="SM00900">
    <property type="entry name" value="FMN_bind"/>
    <property type="match status" value="4"/>
</dbReference>
<feature type="compositionally biased region" description="Low complexity" evidence="1">
    <location>
        <begin position="190"/>
        <end position="199"/>
    </location>
</feature>
<sequence>MREKWKKYVEKFKSLGDKVSGVKGITAIIPAVCLAVLMVTVLTGYKTPQAKKYEASETEDISQIKEALAKESRAATAETTKKNTTKKGKKGAIDVKDGTYKGSANGYGGKVTVNVTVSKKTMTAIDVVSAPGETDSFFQRAKGVIDEMLTAQSTDVDVVSGATYSSNGIIGAVKNALFGTESNNATAAAANAGNAGGSAPSVSKVSESGTWKDGTYTGSGKGFGGTISVKVTVKDGKISAIDVTSASGETASYFSKAKGIIPKMISGQTTNVDVASGATYSSNGIITAVRNALSKAETGKSSTKKKKKKNKKNKKKNSGSNSNNNNNNIAAPAEGYEDGTYTGSAACSGEQFKEYSVTANVTIKNGKISAVEISSTAKGTNLKQFMSRDEIKNLPSLIVSKNGTSGVDAVSGATYSSHAIFNAVNDALSKAKKNGSSTEKKEETTTEKKEETTTEKKEETTTEKKEETTTEKKEETTTEKKEETTENPDEGKNYKNGTYKVSITCEPDEDEDFDPYTISMDITIKKDKITEISNITANTNSTNKAYTNDAKKGMISKIIANGNADGVNTVAGATCSSKAIKDACQKAFNAAKK</sequence>
<feature type="region of interest" description="Disordered" evidence="1">
    <location>
        <begin position="430"/>
        <end position="498"/>
    </location>
</feature>
<feature type="region of interest" description="Disordered" evidence="1">
    <location>
        <begin position="190"/>
        <end position="211"/>
    </location>
</feature>
<organism evidence="4 5">
    <name type="scientific">Anaerobutyricum hallii DSM 3353</name>
    <dbReference type="NCBI Taxonomy" id="411469"/>
    <lineage>
        <taxon>Bacteria</taxon>
        <taxon>Bacillati</taxon>
        <taxon>Bacillota</taxon>
        <taxon>Clostridia</taxon>
        <taxon>Lachnospirales</taxon>
        <taxon>Lachnospiraceae</taxon>
        <taxon>Anaerobutyricum</taxon>
    </lineage>
</organism>
<dbReference type="GO" id="GO:0010181">
    <property type="term" value="F:FMN binding"/>
    <property type="evidence" value="ECO:0007669"/>
    <property type="project" value="InterPro"/>
</dbReference>
<feature type="domain" description="FMN-binding" evidence="3">
    <location>
        <begin position="106"/>
        <end position="179"/>
    </location>
</feature>
<dbReference type="eggNOG" id="COG3976">
    <property type="taxonomic scope" value="Bacteria"/>
</dbReference>
<protein>
    <submittedName>
        <fullName evidence="4">FMN-binding domain protein</fullName>
    </submittedName>
</protein>
<dbReference type="AlphaFoldDB" id="C0EWC0"/>
<feature type="compositionally biased region" description="Basic and acidic residues" evidence="1">
    <location>
        <begin position="438"/>
        <end position="493"/>
    </location>
</feature>
<dbReference type="EMBL" id="ACEP01000080">
    <property type="protein sequence ID" value="EEG36396.1"/>
    <property type="molecule type" value="Genomic_DNA"/>
</dbReference>
<keyword evidence="2" id="KW-0812">Transmembrane</keyword>
<feature type="compositionally biased region" description="Basic residues" evidence="1">
    <location>
        <begin position="302"/>
        <end position="317"/>
    </location>
</feature>
<proteinExistence type="predicted"/>
<name>C0EWC0_9FIRM</name>
<evidence type="ECO:0000256" key="2">
    <source>
        <dbReference type="SAM" id="Phobius"/>
    </source>
</evidence>
<accession>C0EWC0</accession>
<feature type="domain" description="FMN-binding" evidence="3">
    <location>
        <begin position="515"/>
        <end position="591"/>
    </location>
</feature>
<dbReference type="GO" id="GO:0016020">
    <property type="term" value="C:membrane"/>
    <property type="evidence" value="ECO:0007669"/>
    <property type="project" value="InterPro"/>
</dbReference>
<dbReference type="Proteomes" id="UP000003174">
    <property type="component" value="Unassembled WGS sequence"/>
</dbReference>
<feature type="region of interest" description="Disordered" evidence="1">
    <location>
        <begin position="296"/>
        <end position="335"/>
    </location>
</feature>
<evidence type="ECO:0000256" key="1">
    <source>
        <dbReference type="SAM" id="MobiDB-lite"/>
    </source>
</evidence>
<feature type="compositionally biased region" description="Polar residues" evidence="1">
    <location>
        <begin position="200"/>
        <end position="209"/>
    </location>
</feature>
<comment type="caution">
    <text evidence="4">The sequence shown here is derived from an EMBL/GenBank/DDBJ whole genome shotgun (WGS) entry which is preliminary data.</text>
</comment>
<reference evidence="4 5" key="1">
    <citation type="submission" date="2009-01" db="EMBL/GenBank/DDBJ databases">
        <authorList>
            <person name="Fulton L."/>
            <person name="Clifton S."/>
            <person name="Fulton B."/>
            <person name="Xu J."/>
            <person name="Minx P."/>
            <person name="Pepin K.H."/>
            <person name="Johnson M."/>
            <person name="Bhonagiri V."/>
            <person name="Nash W.E."/>
            <person name="Mardis E.R."/>
            <person name="Wilson R.K."/>
        </authorList>
    </citation>
    <scope>NUCLEOTIDE SEQUENCE [LARGE SCALE GENOMIC DNA]</scope>
    <source>
        <strain evidence="4 5">DSM 3353</strain>
    </source>
</reference>
<evidence type="ECO:0000313" key="5">
    <source>
        <dbReference type="Proteomes" id="UP000003174"/>
    </source>
</evidence>
<feature type="domain" description="FMN-binding" evidence="3">
    <location>
        <begin position="222"/>
        <end position="296"/>
    </location>
</feature>
<dbReference type="Gene3D" id="3.90.1010.20">
    <property type="match status" value="4"/>
</dbReference>
<feature type="transmembrane region" description="Helical" evidence="2">
    <location>
        <begin position="21"/>
        <end position="45"/>
    </location>
</feature>
<keyword evidence="2" id="KW-1133">Transmembrane helix</keyword>
<evidence type="ECO:0000259" key="3">
    <source>
        <dbReference type="SMART" id="SM00900"/>
    </source>
</evidence>
<feature type="compositionally biased region" description="Low complexity" evidence="1">
    <location>
        <begin position="318"/>
        <end position="328"/>
    </location>
</feature>
<dbReference type="InterPro" id="IPR007329">
    <property type="entry name" value="FMN-bd"/>
</dbReference>
<evidence type="ECO:0000313" key="4">
    <source>
        <dbReference type="EMBL" id="EEG36396.1"/>
    </source>
</evidence>
<feature type="domain" description="FMN-binding" evidence="3">
    <location>
        <begin position="354"/>
        <end position="431"/>
    </location>
</feature>
<reference evidence="4 5" key="2">
    <citation type="submission" date="2009-02" db="EMBL/GenBank/DDBJ databases">
        <title>Draft genome sequence of Eubacterium hallii (DSM 3353).</title>
        <authorList>
            <person name="Sudarsanam P."/>
            <person name="Ley R."/>
            <person name="Guruge J."/>
            <person name="Turnbaugh P.J."/>
            <person name="Mahowald M."/>
            <person name="Liep D."/>
            <person name="Gordon J."/>
        </authorList>
    </citation>
    <scope>NUCLEOTIDE SEQUENCE [LARGE SCALE GENOMIC DNA]</scope>
    <source>
        <strain evidence="4 5">DSM 3353</strain>
    </source>
</reference>